<protein>
    <submittedName>
        <fullName evidence="1">Uncharacterized protein</fullName>
    </submittedName>
</protein>
<dbReference type="RefSeq" id="WP_110857138.1">
    <property type="nucleotide sequence ID" value="NZ_QJSQ01000031.1"/>
</dbReference>
<evidence type="ECO:0000313" key="1">
    <source>
        <dbReference type="EMBL" id="PYE16113.1"/>
    </source>
</evidence>
<name>A0A2V4TL47_9BURK</name>
<gene>
    <name evidence="1" type="ORF">C7410_13161</name>
</gene>
<dbReference type="AlphaFoldDB" id="A0A2V4TL47"/>
<evidence type="ECO:0000313" key="2">
    <source>
        <dbReference type="Proteomes" id="UP000247772"/>
    </source>
</evidence>
<sequence length="96" mass="10854">MEKSALSPSASARLAYGATLPNELYSALADATDARIDIIHVESRYSFSELSALAGEIYWDVSKEHASVEDARRAFARLRHRLRRELDRIGQIHVRK</sequence>
<proteinExistence type="predicted"/>
<accession>A0A2V4TL47</accession>
<reference evidence="1 2" key="1">
    <citation type="submission" date="2018-06" db="EMBL/GenBank/DDBJ databases">
        <title>Genomic Encyclopedia of Type Strains, Phase IV (KMG-V): Genome sequencing to study the core and pangenomes of soil and plant-associated prokaryotes.</title>
        <authorList>
            <person name="Whitman W."/>
        </authorList>
    </citation>
    <scope>NUCLEOTIDE SEQUENCE [LARGE SCALE GENOMIC DNA]</scope>
    <source>
        <strain evidence="1 2">SRCL-318</strain>
    </source>
</reference>
<dbReference type="EMBL" id="QJSQ01000031">
    <property type="protein sequence ID" value="PYE16113.1"/>
    <property type="molecule type" value="Genomic_DNA"/>
</dbReference>
<organism evidence="1 2">
    <name type="scientific">Paraburkholderia silvatlantica</name>
    <dbReference type="NCBI Taxonomy" id="321895"/>
    <lineage>
        <taxon>Bacteria</taxon>
        <taxon>Pseudomonadati</taxon>
        <taxon>Pseudomonadota</taxon>
        <taxon>Betaproteobacteria</taxon>
        <taxon>Burkholderiales</taxon>
        <taxon>Burkholderiaceae</taxon>
        <taxon>Paraburkholderia</taxon>
    </lineage>
</organism>
<comment type="caution">
    <text evidence="1">The sequence shown here is derived from an EMBL/GenBank/DDBJ whole genome shotgun (WGS) entry which is preliminary data.</text>
</comment>
<dbReference type="Proteomes" id="UP000247772">
    <property type="component" value="Unassembled WGS sequence"/>
</dbReference>